<dbReference type="InterPro" id="IPR000225">
    <property type="entry name" value="Armadillo"/>
</dbReference>
<name>A0A3M7SGW9_BRAPC</name>
<evidence type="ECO:0000313" key="3">
    <source>
        <dbReference type="Proteomes" id="UP000276133"/>
    </source>
</evidence>
<reference evidence="2 3" key="1">
    <citation type="journal article" date="2018" name="Sci. Rep.">
        <title>Genomic signatures of local adaptation to the degree of environmental predictability in rotifers.</title>
        <authorList>
            <person name="Franch-Gras L."/>
            <person name="Hahn C."/>
            <person name="Garcia-Roger E.M."/>
            <person name="Carmona M.J."/>
            <person name="Serra M."/>
            <person name="Gomez A."/>
        </authorList>
    </citation>
    <scope>NUCLEOTIDE SEQUENCE [LARGE SCALE GENOMIC DNA]</scope>
    <source>
        <strain evidence="2">HYR1</strain>
    </source>
</reference>
<dbReference type="EMBL" id="REGN01001384">
    <property type="protein sequence ID" value="RNA35012.1"/>
    <property type="molecule type" value="Genomic_DNA"/>
</dbReference>
<evidence type="ECO:0000313" key="2">
    <source>
        <dbReference type="EMBL" id="RNA35012.1"/>
    </source>
</evidence>
<feature type="region of interest" description="Disordered" evidence="1">
    <location>
        <begin position="252"/>
        <end position="272"/>
    </location>
</feature>
<dbReference type="SMART" id="SM01297">
    <property type="entry name" value="KAP"/>
    <property type="match status" value="1"/>
</dbReference>
<dbReference type="InterPro" id="IPR008658">
    <property type="entry name" value="KAP3"/>
</dbReference>
<sequence>MEDAIYQDEAKYLKKRTKGGNIDVHPIDKALIVNYEVEATILDEFGNPMVGERKESRKIIKLKNLSMETDIRTLSKEVVKNCSLIHPSKIPEVEQLLYYLQNRKESTLPENYESKKKVLSDKLENPNIDDINETANINDLDDYAEMLYEDDIKTKIRGSALILQLARNPDNLEELFQNESILNCLSRVLKEEWNRNIEVTTSIIYTFFCFSSFSQFHPLIAHYKIGNLTVQIIDFELRRCETWQNEIDRRKKNLNNAKRPKTGSKKRTTKENDTISLEDQKIMNELQKLINRQEQLLRVAFYLLLNLAEDIKVEMKMVNKKIISLLIQALSRDNPDLLILVVSFLKKLSVFIENKNQMREEKIVIKLAKLVPHEQEDLLNITLRLLLNLSFDSIVRSEMIKSGLLPKLVNLLNNENQRIISMCLLYHLSIDDSSKEMFKFTKCVEMLMKMIIESPGNQVDLELVALGINLALNSKCAMQMIEYSKKKGLRYLIKRAFKFKDALVMKMVRNISQHDETKSFFLDYMGILGETVKSETNDDFLIEVIGTLGNLNISDIDYEMFLNEYNLVNWIKKMLQPAKQEDDEIVLQIVYVFYQMIFHKSTREIIIKKTQAPAYLIDLMNDKNAEVRRVCSFTLDIISDYDEDWAKKIQIEKFRHHNSQWLEMIEVSQENELRSRMNNRYGVNDIQMYGSGYDELYQNPDDESLDNYLAVQDADAVTMERNYETGDYYHTETVPYDGRISPDNMRDYVRNGGDFEFYDDDDRMLEQVEMRNTMNPYDEKVMHDRREIAIRGNDYYENDNYDDSSRYPARPKTGHRYNVDKN</sequence>
<dbReference type="GO" id="GO:0019894">
    <property type="term" value="F:kinesin binding"/>
    <property type="evidence" value="ECO:0007669"/>
    <property type="project" value="InterPro"/>
</dbReference>
<gene>
    <name evidence="2" type="ORF">BpHYR1_000645</name>
</gene>
<dbReference type="GO" id="GO:0035869">
    <property type="term" value="C:ciliary transition zone"/>
    <property type="evidence" value="ECO:0007669"/>
    <property type="project" value="TreeGrafter"/>
</dbReference>
<comment type="caution">
    <text evidence="2">The sequence shown here is derived from an EMBL/GenBank/DDBJ whole genome shotgun (WGS) entry which is preliminary data.</text>
</comment>
<feature type="compositionally biased region" description="Basic residues" evidence="1">
    <location>
        <begin position="252"/>
        <end position="268"/>
    </location>
</feature>
<dbReference type="InterPro" id="IPR011989">
    <property type="entry name" value="ARM-like"/>
</dbReference>
<dbReference type="Pfam" id="PF05804">
    <property type="entry name" value="KAP"/>
    <property type="match status" value="1"/>
</dbReference>
<dbReference type="GO" id="GO:0044782">
    <property type="term" value="P:cilium organization"/>
    <property type="evidence" value="ECO:0007669"/>
    <property type="project" value="TreeGrafter"/>
</dbReference>
<dbReference type="PANTHER" id="PTHR15605:SF2">
    <property type="entry name" value="KINESIN-ASSOCIATED PROTEIN 3"/>
    <property type="match status" value="1"/>
</dbReference>
<dbReference type="AlphaFoldDB" id="A0A3M7SGW9"/>
<dbReference type="GO" id="GO:0016939">
    <property type="term" value="C:kinesin II complex"/>
    <property type="evidence" value="ECO:0007669"/>
    <property type="project" value="TreeGrafter"/>
</dbReference>
<keyword evidence="3" id="KW-1185">Reference proteome</keyword>
<proteinExistence type="predicted"/>
<dbReference type="PANTHER" id="PTHR15605">
    <property type="entry name" value="KINESIN-ASSOCIATED PROTEINS"/>
    <property type="match status" value="1"/>
</dbReference>
<evidence type="ECO:0000256" key="1">
    <source>
        <dbReference type="SAM" id="MobiDB-lite"/>
    </source>
</evidence>
<dbReference type="GO" id="GO:0007018">
    <property type="term" value="P:microtubule-based movement"/>
    <property type="evidence" value="ECO:0007669"/>
    <property type="project" value="TreeGrafter"/>
</dbReference>
<feature type="region of interest" description="Disordered" evidence="1">
    <location>
        <begin position="798"/>
        <end position="822"/>
    </location>
</feature>
<organism evidence="2 3">
    <name type="scientific">Brachionus plicatilis</name>
    <name type="common">Marine rotifer</name>
    <name type="synonym">Brachionus muelleri</name>
    <dbReference type="NCBI Taxonomy" id="10195"/>
    <lineage>
        <taxon>Eukaryota</taxon>
        <taxon>Metazoa</taxon>
        <taxon>Spiralia</taxon>
        <taxon>Gnathifera</taxon>
        <taxon>Rotifera</taxon>
        <taxon>Eurotatoria</taxon>
        <taxon>Monogononta</taxon>
        <taxon>Pseudotrocha</taxon>
        <taxon>Ploima</taxon>
        <taxon>Brachionidae</taxon>
        <taxon>Brachionus</taxon>
    </lineage>
</organism>
<dbReference type="SMART" id="SM00185">
    <property type="entry name" value="ARM"/>
    <property type="match status" value="4"/>
</dbReference>
<protein>
    <submittedName>
        <fullName evidence="2">Kinesin-associated 3-like</fullName>
    </submittedName>
</protein>
<dbReference type="GO" id="GO:0005930">
    <property type="term" value="C:axoneme"/>
    <property type="evidence" value="ECO:0007669"/>
    <property type="project" value="TreeGrafter"/>
</dbReference>
<dbReference type="OrthoDB" id="10265679at2759"/>
<dbReference type="Proteomes" id="UP000276133">
    <property type="component" value="Unassembled WGS sequence"/>
</dbReference>
<dbReference type="InterPro" id="IPR016024">
    <property type="entry name" value="ARM-type_fold"/>
</dbReference>
<dbReference type="STRING" id="10195.A0A3M7SGW9"/>
<dbReference type="SUPFAM" id="SSF48371">
    <property type="entry name" value="ARM repeat"/>
    <property type="match status" value="1"/>
</dbReference>
<dbReference type="Gene3D" id="1.25.10.10">
    <property type="entry name" value="Leucine-rich Repeat Variant"/>
    <property type="match status" value="1"/>
</dbReference>
<accession>A0A3M7SGW9</accession>